<accession>A0A841L408</accession>
<dbReference type="EC" id="2.7.7.23" evidence="4"/>
<evidence type="ECO:0000256" key="2">
    <source>
        <dbReference type="ARBA" id="ARBA00023315"/>
    </source>
</evidence>
<evidence type="ECO:0000256" key="1">
    <source>
        <dbReference type="ARBA" id="ARBA00022679"/>
    </source>
</evidence>
<dbReference type="PANTHER" id="PTHR43584">
    <property type="entry name" value="NUCLEOTIDYL TRANSFERASE"/>
    <property type="match status" value="1"/>
</dbReference>
<evidence type="ECO:0000313" key="5">
    <source>
        <dbReference type="Proteomes" id="UP000579281"/>
    </source>
</evidence>
<evidence type="ECO:0000259" key="3">
    <source>
        <dbReference type="Pfam" id="PF25087"/>
    </source>
</evidence>
<dbReference type="GO" id="GO:0003977">
    <property type="term" value="F:UDP-N-acetylglucosamine diphosphorylase activity"/>
    <property type="evidence" value="ECO:0007669"/>
    <property type="project" value="UniProtKB-EC"/>
</dbReference>
<organism evidence="4 5">
    <name type="scientific">Anaerosolibacter carboniphilus</name>
    <dbReference type="NCBI Taxonomy" id="1417629"/>
    <lineage>
        <taxon>Bacteria</taxon>
        <taxon>Bacillati</taxon>
        <taxon>Bacillota</taxon>
        <taxon>Clostridia</taxon>
        <taxon>Peptostreptococcales</taxon>
        <taxon>Thermotaleaceae</taxon>
        <taxon>Anaerosolibacter</taxon>
    </lineage>
</organism>
<name>A0A841L408_9FIRM</name>
<evidence type="ECO:0000313" key="4">
    <source>
        <dbReference type="EMBL" id="MBB6217862.1"/>
    </source>
</evidence>
<dbReference type="GO" id="GO:0019134">
    <property type="term" value="F:glucosamine-1-phosphate N-acetyltransferase activity"/>
    <property type="evidence" value="ECO:0007669"/>
    <property type="project" value="UniProtKB-EC"/>
</dbReference>
<proteinExistence type="predicted"/>
<comment type="caution">
    <text evidence="4">The sequence shown here is derived from an EMBL/GenBank/DDBJ whole genome shotgun (WGS) entry which is preliminary data.</text>
</comment>
<dbReference type="Proteomes" id="UP000579281">
    <property type="component" value="Unassembled WGS sequence"/>
</dbReference>
<keyword evidence="5" id="KW-1185">Reference proteome</keyword>
<dbReference type="PANTHER" id="PTHR43584:SF8">
    <property type="entry name" value="N-ACETYLMURAMATE ALPHA-1-PHOSPHATE URIDYLYLTRANSFERASE"/>
    <property type="match status" value="1"/>
</dbReference>
<keyword evidence="4" id="KW-0548">Nucleotidyltransferase</keyword>
<dbReference type="InterPro" id="IPR056729">
    <property type="entry name" value="GMPPB_C"/>
</dbReference>
<dbReference type="Pfam" id="PF25087">
    <property type="entry name" value="GMPPB_C"/>
    <property type="match status" value="1"/>
</dbReference>
<dbReference type="SUPFAM" id="SSF51161">
    <property type="entry name" value="Trimeric LpxA-like enzymes"/>
    <property type="match status" value="1"/>
</dbReference>
<dbReference type="InterPro" id="IPR011004">
    <property type="entry name" value="Trimer_LpxA-like_sf"/>
</dbReference>
<dbReference type="EC" id="2.3.1.157" evidence="4"/>
<dbReference type="Gene3D" id="2.160.10.10">
    <property type="entry name" value="Hexapeptide repeat proteins"/>
    <property type="match status" value="1"/>
</dbReference>
<keyword evidence="1 4" id="KW-0808">Transferase</keyword>
<feature type="domain" description="Mannose-1-phosphate guanyltransferase C-terminal" evidence="3">
    <location>
        <begin position="55"/>
        <end position="169"/>
    </location>
</feature>
<protein>
    <submittedName>
        <fullName evidence="4">Bifunctional UDP-N-acetylglucosamine pyrophosphorylase/glucosamine-1-phosphate N-acetyltransferase</fullName>
        <ecNumber evidence="4">2.3.1.157</ecNumber>
        <ecNumber evidence="4">2.7.7.23</ecNumber>
    </submittedName>
</protein>
<dbReference type="RefSeq" id="WP_184312369.1">
    <property type="nucleotide sequence ID" value="NZ_JACHEN010000029.1"/>
</dbReference>
<dbReference type="AlphaFoldDB" id="A0A841L408"/>
<dbReference type="EMBL" id="JACHEN010000029">
    <property type="protein sequence ID" value="MBB6217862.1"/>
    <property type="molecule type" value="Genomic_DNA"/>
</dbReference>
<reference evidence="4 5" key="1">
    <citation type="submission" date="2020-08" db="EMBL/GenBank/DDBJ databases">
        <title>Genomic Encyclopedia of Type Strains, Phase IV (KMG-IV): sequencing the most valuable type-strain genomes for metagenomic binning, comparative biology and taxonomic classification.</title>
        <authorList>
            <person name="Goeker M."/>
        </authorList>
    </citation>
    <scope>NUCLEOTIDE SEQUENCE [LARGE SCALE GENOMIC DNA]</scope>
    <source>
        <strain evidence="4 5">DSM 103526</strain>
    </source>
</reference>
<sequence length="203" mass="22794">MIYRWWKDLKDQLANISKPCLYSKDTDAHTQCFQDFQGTLSVGKDSYISKDTHLSGNIVIGNHCMIGKGVIIRGNVVIYDHVRIGYGVEIKDSIIKENTTIGPLCYIGDSLVEKNVYLGALVRTSNHRLDRANINSWNGEFYENTDLEKLGAWIKENTNLGVGVVILPGRIVPESSSFTPNTVITKNYPPGIYKMIQNIIKID</sequence>
<keyword evidence="2 4" id="KW-0012">Acyltransferase</keyword>
<gene>
    <name evidence="4" type="ORF">HNQ80_003998</name>
</gene>
<dbReference type="InterPro" id="IPR050065">
    <property type="entry name" value="GlmU-like"/>
</dbReference>